<keyword evidence="1" id="KW-0812">Transmembrane</keyword>
<evidence type="ECO:0000313" key="2">
    <source>
        <dbReference type="Proteomes" id="UP000095283"/>
    </source>
</evidence>
<dbReference type="Proteomes" id="UP000095283">
    <property type="component" value="Unplaced"/>
</dbReference>
<reference evidence="3" key="1">
    <citation type="submission" date="2016-11" db="UniProtKB">
        <authorList>
            <consortium name="WormBaseParasite"/>
        </authorList>
    </citation>
    <scope>IDENTIFICATION</scope>
</reference>
<keyword evidence="2" id="KW-1185">Reference proteome</keyword>
<protein>
    <submittedName>
        <fullName evidence="3">Uncharacterized protein</fullName>
    </submittedName>
</protein>
<evidence type="ECO:0000256" key="1">
    <source>
        <dbReference type="SAM" id="Phobius"/>
    </source>
</evidence>
<proteinExistence type="predicted"/>
<evidence type="ECO:0000313" key="3">
    <source>
        <dbReference type="WBParaSite" id="Hba_17182"/>
    </source>
</evidence>
<dbReference type="AlphaFoldDB" id="A0A1I7XHL5"/>
<feature type="transmembrane region" description="Helical" evidence="1">
    <location>
        <begin position="71"/>
        <end position="89"/>
    </location>
</feature>
<dbReference type="WBParaSite" id="Hba_17182">
    <property type="protein sequence ID" value="Hba_17182"/>
    <property type="gene ID" value="Hba_17182"/>
</dbReference>
<name>A0A1I7XHL5_HETBA</name>
<organism evidence="2 3">
    <name type="scientific">Heterorhabditis bacteriophora</name>
    <name type="common">Entomopathogenic nematode worm</name>
    <dbReference type="NCBI Taxonomy" id="37862"/>
    <lineage>
        <taxon>Eukaryota</taxon>
        <taxon>Metazoa</taxon>
        <taxon>Ecdysozoa</taxon>
        <taxon>Nematoda</taxon>
        <taxon>Chromadorea</taxon>
        <taxon>Rhabditida</taxon>
        <taxon>Rhabditina</taxon>
        <taxon>Rhabditomorpha</taxon>
        <taxon>Strongyloidea</taxon>
        <taxon>Heterorhabditidae</taxon>
        <taxon>Heterorhabditis</taxon>
    </lineage>
</organism>
<accession>A0A1I7XHL5</accession>
<sequence length="203" mass="24250">MRNERESYDARLNYERQRIWEEFARRRAQRWHEFHKKYPDGPPGSIKWDWSWSSDANQKPSQALKLFRRIVLIYMACFFVVTIVQLFLVKIGNINSLSNEARRRQLQAIERNDREKIEEMMRKRPMEFMTPTEMDYMNQMPVSMDDKNSEFQEHDSSDAVYSSKLDDLDSLGAPRTQNPITYVNLINTPYSYTLLTTSHDAIH</sequence>
<keyword evidence="1" id="KW-1133">Transmembrane helix</keyword>
<keyword evidence="1" id="KW-0472">Membrane</keyword>